<protein>
    <submittedName>
        <fullName evidence="2">Uncharacterized protein</fullName>
    </submittedName>
</protein>
<proteinExistence type="predicted"/>
<accession>A0A2P5FCQ0</accession>
<reference evidence="3" key="1">
    <citation type="submission" date="2016-06" db="EMBL/GenBank/DDBJ databases">
        <title>Parallel loss of symbiosis genes in relatives of nitrogen-fixing non-legume Parasponia.</title>
        <authorList>
            <person name="Van Velzen R."/>
            <person name="Holmer R."/>
            <person name="Bu F."/>
            <person name="Rutten L."/>
            <person name="Van Zeijl A."/>
            <person name="Liu W."/>
            <person name="Santuari L."/>
            <person name="Cao Q."/>
            <person name="Sharma T."/>
            <person name="Shen D."/>
            <person name="Roswanjaya Y."/>
            <person name="Wardhani T."/>
            <person name="Kalhor M.S."/>
            <person name="Jansen J."/>
            <person name="Van den Hoogen J."/>
            <person name="Gungor B."/>
            <person name="Hartog M."/>
            <person name="Hontelez J."/>
            <person name="Verver J."/>
            <person name="Yang W.-C."/>
            <person name="Schijlen E."/>
            <person name="Repin R."/>
            <person name="Schilthuizen M."/>
            <person name="Schranz E."/>
            <person name="Heidstra R."/>
            <person name="Miyata K."/>
            <person name="Fedorova E."/>
            <person name="Kohlen W."/>
            <person name="Bisseling T."/>
            <person name="Smit S."/>
            <person name="Geurts R."/>
        </authorList>
    </citation>
    <scope>NUCLEOTIDE SEQUENCE [LARGE SCALE GENOMIC DNA]</scope>
    <source>
        <strain evidence="3">cv. RG33-2</strain>
    </source>
</reference>
<organism evidence="2 3">
    <name type="scientific">Trema orientale</name>
    <name type="common">Charcoal tree</name>
    <name type="synonym">Celtis orientalis</name>
    <dbReference type="NCBI Taxonomy" id="63057"/>
    <lineage>
        <taxon>Eukaryota</taxon>
        <taxon>Viridiplantae</taxon>
        <taxon>Streptophyta</taxon>
        <taxon>Embryophyta</taxon>
        <taxon>Tracheophyta</taxon>
        <taxon>Spermatophyta</taxon>
        <taxon>Magnoliopsida</taxon>
        <taxon>eudicotyledons</taxon>
        <taxon>Gunneridae</taxon>
        <taxon>Pentapetalae</taxon>
        <taxon>rosids</taxon>
        <taxon>fabids</taxon>
        <taxon>Rosales</taxon>
        <taxon>Cannabaceae</taxon>
        <taxon>Trema</taxon>
    </lineage>
</organism>
<evidence type="ECO:0000313" key="3">
    <source>
        <dbReference type="Proteomes" id="UP000237000"/>
    </source>
</evidence>
<keyword evidence="3" id="KW-1185">Reference proteome</keyword>
<sequence>MDVSVGGGSEAEKLLGVMEPWLDHHHGVKDPLLSGLRHGRYLQVVLDPRDHLLLRLHHLREPQIAGAGVVPGAAATADLAPVVLLDREPAELLNLLVRLHVLDRGPPSDQRAAVRRCEEEAEDDGERHRR</sequence>
<dbReference type="Proteomes" id="UP000237000">
    <property type="component" value="Unassembled WGS sequence"/>
</dbReference>
<gene>
    <name evidence="2" type="ORF">TorRG33x02_086820</name>
</gene>
<comment type="caution">
    <text evidence="2">The sequence shown here is derived from an EMBL/GenBank/DDBJ whole genome shotgun (WGS) entry which is preliminary data.</text>
</comment>
<name>A0A2P5FCQ0_TREOI</name>
<evidence type="ECO:0000313" key="2">
    <source>
        <dbReference type="EMBL" id="PON95536.1"/>
    </source>
</evidence>
<dbReference type="OrthoDB" id="10428791at2759"/>
<feature type="region of interest" description="Disordered" evidence="1">
    <location>
        <begin position="105"/>
        <end position="130"/>
    </location>
</feature>
<dbReference type="InParanoid" id="A0A2P5FCQ0"/>
<dbReference type="EMBL" id="JXTC01000044">
    <property type="protein sequence ID" value="PON95536.1"/>
    <property type="molecule type" value="Genomic_DNA"/>
</dbReference>
<dbReference type="AlphaFoldDB" id="A0A2P5FCQ0"/>
<evidence type="ECO:0000256" key="1">
    <source>
        <dbReference type="SAM" id="MobiDB-lite"/>
    </source>
</evidence>